<feature type="compositionally biased region" description="Basic and acidic residues" evidence="1">
    <location>
        <begin position="116"/>
        <end position="127"/>
    </location>
</feature>
<organism evidence="2 3">
    <name type="scientific">Liparis tanakae</name>
    <name type="common">Tanaka's snailfish</name>
    <dbReference type="NCBI Taxonomy" id="230148"/>
    <lineage>
        <taxon>Eukaryota</taxon>
        <taxon>Metazoa</taxon>
        <taxon>Chordata</taxon>
        <taxon>Craniata</taxon>
        <taxon>Vertebrata</taxon>
        <taxon>Euteleostomi</taxon>
        <taxon>Actinopterygii</taxon>
        <taxon>Neopterygii</taxon>
        <taxon>Teleostei</taxon>
        <taxon>Neoteleostei</taxon>
        <taxon>Acanthomorphata</taxon>
        <taxon>Eupercaria</taxon>
        <taxon>Perciformes</taxon>
        <taxon>Cottioidei</taxon>
        <taxon>Cottales</taxon>
        <taxon>Liparidae</taxon>
        <taxon>Liparis</taxon>
    </lineage>
</organism>
<evidence type="ECO:0000313" key="3">
    <source>
        <dbReference type="Proteomes" id="UP000314294"/>
    </source>
</evidence>
<evidence type="ECO:0000256" key="1">
    <source>
        <dbReference type="SAM" id="MobiDB-lite"/>
    </source>
</evidence>
<accession>A0A4Z2GT16</accession>
<sequence length="127" mass="13615">MAGRGVQANRKTGVAAVSCDSPLTSSSGSSSRPIVFFSMIRLFISSVTSETVCLCRGAIRESLSQLLCLPRPSSGVLAYLKPYPELMGCGMGNKDSVRRRGLAKAFPLDGKGMNHSRREQSMEGKMP</sequence>
<dbReference type="EMBL" id="SRLO01000420">
    <property type="protein sequence ID" value="TNN56808.1"/>
    <property type="molecule type" value="Genomic_DNA"/>
</dbReference>
<dbReference type="AlphaFoldDB" id="A0A4Z2GT16"/>
<comment type="caution">
    <text evidence="2">The sequence shown here is derived from an EMBL/GenBank/DDBJ whole genome shotgun (WGS) entry which is preliminary data.</text>
</comment>
<proteinExistence type="predicted"/>
<dbReference type="Proteomes" id="UP000314294">
    <property type="component" value="Unassembled WGS sequence"/>
</dbReference>
<name>A0A4Z2GT16_9TELE</name>
<protein>
    <submittedName>
        <fullName evidence="2">Uncharacterized protein</fullName>
    </submittedName>
</protein>
<evidence type="ECO:0000313" key="2">
    <source>
        <dbReference type="EMBL" id="TNN56808.1"/>
    </source>
</evidence>
<keyword evidence="3" id="KW-1185">Reference proteome</keyword>
<feature type="region of interest" description="Disordered" evidence="1">
    <location>
        <begin position="108"/>
        <end position="127"/>
    </location>
</feature>
<gene>
    <name evidence="2" type="ORF">EYF80_032986</name>
</gene>
<reference evidence="2 3" key="1">
    <citation type="submission" date="2019-03" db="EMBL/GenBank/DDBJ databases">
        <title>First draft genome of Liparis tanakae, snailfish: a comprehensive survey of snailfish specific genes.</title>
        <authorList>
            <person name="Kim W."/>
            <person name="Song I."/>
            <person name="Jeong J.-H."/>
            <person name="Kim D."/>
            <person name="Kim S."/>
            <person name="Ryu S."/>
            <person name="Song J.Y."/>
            <person name="Lee S.K."/>
        </authorList>
    </citation>
    <scope>NUCLEOTIDE SEQUENCE [LARGE SCALE GENOMIC DNA]</scope>
    <source>
        <tissue evidence="2">Muscle</tissue>
    </source>
</reference>